<accession>A0ABM8Y0R3</accession>
<reference evidence="8 9" key="1">
    <citation type="submission" date="2021-08" db="EMBL/GenBank/DDBJ databases">
        <authorList>
            <person name="Peeters C."/>
        </authorList>
    </citation>
    <scope>NUCLEOTIDE SEQUENCE [LARGE SCALE GENOMIC DNA]</scope>
    <source>
        <strain evidence="8 9">LMG 32289</strain>
    </source>
</reference>
<dbReference type="InterPro" id="IPR003168">
    <property type="entry name" value="Nitrile_hydratase_bsu"/>
</dbReference>
<evidence type="ECO:0000256" key="1">
    <source>
        <dbReference type="ARBA" id="ARBA00004042"/>
    </source>
</evidence>
<dbReference type="EMBL" id="CAJZAG010000017">
    <property type="protein sequence ID" value="CAG9186315.1"/>
    <property type="molecule type" value="Genomic_DNA"/>
</dbReference>
<dbReference type="Proteomes" id="UP000706525">
    <property type="component" value="Unassembled WGS sequence"/>
</dbReference>
<comment type="similarity">
    <text evidence="2 5">Belongs to the nitrile hydratase subunit beta family.</text>
</comment>
<dbReference type="InterPro" id="IPR049054">
    <property type="entry name" value="CN_hydtase_beta-like_N"/>
</dbReference>
<evidence type="ECO:0000259" key="6">
    <source>
        <dbReference type="Pfam" id="PF02211"/>
    </source>
</evidence>
<feature type="domain" description="Nitrile hydratase beta subunit-like N-terminal" evidence="7">
    <location>
        <begin position="1"/>
        <end position="98"/>
    </location>
</feature>
<dbReference type="InterPro" id="IPR042262">
    <property type="entry name" value="CN_hydtase_beta_C"/>
</dbReference>
<gene>
    <name evidence="8" type="primary">nthB</name>
    <name evidence="8" type="ORF">LMG32289_06369</name>
</gene>
<evidence type="ECO:0000256" key="5">
    <source>
        <dbReference type="PIRNR" id="PIRNR001427"/>
    </source>
</evidence>
<dbReference type="InterPro" id="IPR024690">
    <property type="entry name" value="CN_hydtase_beta_dom_C"/>
</dbReference>
<dbReference type="Pfam" id="PF02211">
    <property type="entry name" value="NHase_beta_C"/>
    <property type="match status" value="1"/>
</dbReference>
<evidence type="ECO:0000259" key="7">
    <source>
        <dbReference type="Pfam" id="PF21006"/>
    </source>
</evidence>
<sequence length="205" mass="22514">MDGMHDLGGKQGFGPVSAEGNTKSFHDEWEVKVNAISGKLVGQRIYNMDEYRHAIERMDPRHYIAASYFERVFTSAATLCVEKGIFSHEALNKAAGEFVPLSQPSKPGRAAAPDLPELAIGDLVRVKTDFVGGHIRMPAYIRGKTGRVVGMSPVYPFPDAAAHGIASPKERTFDVRFRSADLWPDGAEDAEVHVGVFHSYLVKVE</sequence>
<dbReference type="EC" id="4.2.1.84" evidence="5"/>
<dbReference type="InterPro" id="IPR008990">
    <property type="entry name" value="Elect_transpt_acc-like_dom_sf"/>
</dbReference>
<protein>
    <recommendedName>
        <fullName evidence="5">Nitrile hydratase subunit beta</fullName>
        <shortName evidence="5">NHase</shortName>
        <ecNumber evidence="5">4.2.1.84</ecNumber>
    </recommendedName>
</protein>
<proteinExistence type="inferred from homology"/>
<comment type="caution">
    <text evidence="8">The sequence shown here is derived from an EMBL/GenBank/DDBJ whole genome shotgun (WGS) entry which is preliminary data.</text>
</comment>
<organism evidence="8 9">
    <name type="scientific">Cupriavidus pampae</name>
    <dbReference type="NCBI Taxonomy" id="659251"/>
    <lineage>
        <taxon>Bacteria</taxon>
        <taxon>Pseudomonadati</taxon>
        <taxon>Pseudomonadota</taxon>
        <taxon>Betaproteobacteria</taxon>
        <taxon>Burkholderiales</taxon>
        <taxon>Burkholderiaceae</taxon>
        <taxon>Cupriavidus</taxon>
    </lineage>
</organism>
<dbReference type="Gene3D" id="1.10.472.20">
    <property type="entry name" value="Nitrile hydratase, beta subunit"/>
    <property type="match status" value="1"/>
</dbReference>
<name>A0ABM8Y0R3_9BURK</name>
<keyword evidence="9" id="KW-1185">Reference proteome</keyword>
<dbReference type="PIRSF" id="PIRSF001427">
    <property type="entry name" value="NHase_beta"/>
    <property type="match status" value="1"/>
</dbReference>
<dbReference type="NCBIfam" id="TIGR03888">
    <property type="entry name" value="nitrile_beta"/>
    <property type="match status" value="1"/>
</dbReference>
<dbReference type="GO" id="GO:0018822">
    <property type="term" value="F:nitrile hydratase activity"/>
    <property type="evidence" value="ECO:0007669"/>
    <property type="project" value="UniProtKB-EC"/>
</dbReference>
<dbReference type="Pfam" id="PF21006">
    <property type="entry name" value="NHase_beta_N"/>
    <property type="match status" value="1"/>
</dbReference>
<comment type="catalytic activity">
    <reaction evidence="4 5">
        <text>an aliphatic primary amide = an aliphatic nitrile + H2O</text>
        <dbReference type="Rhea" id="RHEA:12673"/>
        <dbReference type="ChEBI" id="CHEBI:15377"/>
        <dbReference type="ChEBI" id="CHEBI:65285"/>
        <dbReference type="ChEBI" id="CHEBI:80291"/>
        <dbReference type="EC" id="4.2.1.84"/>
    </reaction>
</comment>
<dbReference type="Gene3D" id="2.30.30.50">
    <property type="match status" value="1"/>
</dbReference>
<evidence type="ECO:0000256" key="3">
    <source>
        <dbReference type="ARBA" id="ARBA00023239"/>
    </source>
</evidence>
<evidence type="ECO:0000256" key="4">
    <source>
        <dbReference type="ARBA" id="ARBA00044877"/>
    </source>
</evidence>
<evidence type="ECO:0000313" key="9">
    <source>
        <dbReference type="Proteomes" id="UP000706525"/>
    </source>
</evidence>
<keyword evidence="3 5" id="KW-0456">Lyase</keyword>
<dbReference type="SUPFAM" id="SSF50090">
    <property type="entry name" value="Electron transport accessory proteins"/>
    <property type="match status" value="1"/>
</dbReference>
<comment type="function">
    <text evidence="1 5">NHase catalyzes the hydration of various nitrile compounds to the corresponding amides.</text>
</comment>
<feature type="domain" description="Nitrile hydratase beta subunit" evidence="6">
    <location>
        <begin position="113"/>
        <end position="202"/>
    </location>
</feature>
<evidence type="ECO:0000256" key="2">
    <source>
        <dbReference type="ARBA" id="ARBA00009098"/>
    </source>
</evidence>
<dbReference type="RefSeq" id="WP_223995539.1">
    <property type="nucleotide sequence ID" value="NZ_CAJZAG010000017.1"/>
</dbReference>
<evidence type="ECO:0000313" key="8">
    <source>
        <dbReference type="EMBL" id="CAG9186315.1"/>
    </source>
</evidence>